<dbReference type="InterPro" id="IPR033979">
    <property type="entry name" value="MINDY_domain"/>
</dbReference>
<dbReference type="Pfam" id="PF04424">
    <property type="entry name" value="MINDY_DUB"/>
    <property type="match status" value="1"/>
</dbReference>
<dbReference type="GO" id="GO:0016807">
    <property type="term" value="F:cysteine-type carboxypeptidase activity"/>
    <property type="evidence" value="ECO:0007669"/>
    <property type="project" value="TreeGrafter"/>
</dbReference>
<dbReference type="InterPro" id="IPR007518">
    <property type="entry name" value="MINDY"/>
</dbReference>
<comment type="caution">
    <text evidence="2">The sequence shown here is derived from an EMBL/GenBank/DDBJ whole genome shotgun (WGS) entry which is preliminary data.</text>
</comment>
<dbReference type="OMA" id="ECECISA"/>
<dbReference type="GO" id="GO:0005829">
    <property type="term" value="C:cytosol"/>
    <property type="evidence" value="ECO:0007669"/>
    <property type="project" value="TreeGrafter"/>
</dbReference>
<dbReference type="STRING" id="670386.D3B2E5"/>
<dbReference type="GeneID" id="31358080"/>
<dbReference type="PANTHER" id="PTHR18063:SF9">
    <property type="entry name" value="DUF544 FAMILY PROTEIN"/>
    <property type="match status" value="1"/>
</dbReference>
<reference evidence="2 3" key="1">
    <citation type="journal article" date="2011" name="Genome Res.">
        <title>Phylogeny-wide analysis of social amoeba genomes highlights ancient origins for complex intercellular communication.</title>
        <authorList>
            <person name="Heidel A.J."/>
            <person name="Lawal H.M."/>
            <person name="Felder M."/>
            <person name="Schilde C."/>
            <person name="Helps N.R."/>
            <person name="Tunggal B."/>
            <person name="Rivero F."/>
            <person name="John U."/>
            <person name="Schleicher M."/>
            <person name="Eichinger L."/>
            <person name="Platzer M."/>
            <person name="Noegel A.A."/>
            <person name="Schaap P."/>
            <person name="Gloeckner G."/>
        </authorList>
    </citation>
    <scope>NUCLEOTIDE SEQUENCE [LARGE SCALE GENOMIC DNA]</scope>
    <source>
        <strain evidence="3">ATCC 26659 / Pp 5 / PN500</strain>
    </source>
</reference>
<keyword evidence="3" id="KW-1185">Reference proteome</keyword>
<accession>D3B2E5</accession>
<dbReference type="InParanoid" id="D3B2E5"/>
<organism evidence="2 3">
    <name type="scientific">Heterostelium pallidum (strain ATCC 26659 / Pp 5 / PN500)</name>
    <name type="common">Cellular slime mold</name>
    <name type="synonym">Polysphondylium pallidum</name>
    <dbReference type="NCBI Taxonomy" id="670386"/>
    <lineage>
        <taxon>Eukaryota</taxon>
        <taxon>Amoebozoa</taxon>
        <taxon>Evosea</taxon>
        <taxon>Eumycetozoa</taxon>
        <taxon>Dictyostelia</taxon>
        <taxon>Acytosteliales</taxon>
        <taxon>Acytosteliaceae</taxon>
        <taxon>Heterostelium</taxon>
    </lineage>
</organism>
<dbReference type="GO" id="GO:0071944">
    <property type="term" value="C:cell periphery"/>
    <property type="evidence" value="ECO:0007669"/>
    <property type="project" value="TreeGrafter"/>
</dbReference>
<evidence type="ECO:0000259" key="1">
    <source>
        <dbReference type="Pfam" id="PF04424"/>
    </source>
</evidence>
<dbReference type="EMBL" id="ADBJ01000009">
    <property type="protein sequence ID" value="EFA84520.1"/>
    <property type="molecule type" value="Genomic_DNA"/>
</dbReference>
<proteinExistence type="predicted"/>
<dbReference type="Proteomes" id="UP000001396">
    <property type="component" value="Unassembled WGS sequence"/>
</dbReference>
<feature type="domain" description="MINDY deubiquitinase" evidence="1">
    <location>
        <begin position="121"/>
        <end position="345"/>
    </location>
</feature>
<dbReference type="AlphaFoldDB" id="D3B2E5"/>
<dbReference type="GO" id="GO:1990380">
    <property type="term" value="F:K48-linked deubiquitinase activity"/>
    <property type="evidence" value="ECO:0007669"/>
    <property type="project" value="InterPro"/>
</dbReference>
<dbReference type="GO" id="GO:0071108">
    <property type="term" value="P:protein K48-linked deubiquitination"/>
    <property type="evidence" value="ECO:0007669"/>
    <property type="project" value="TreeGrafter"/>
</dbReference>
<dbReference type="PANTHER" id="PTHR18063">
    <property type="entry name" value="NF-E2 INDUCIBLE PROTEIN"/>
    <property type="match status" value="1"/>
</dbReference>
<evidence type="ECO:0000313" key="3">
    <source>
        <dbReference type="Proteomes" id="UP000001396"/>
    </source>
</evidence>
<dbReference type="RefSeq" id="XP_020436633.1">
    <property type="nucleotide sequence ID" value="XM_020573538.1"/>
</dbReference>
<sequence length="353" mass="41235">MSDTDKINRTFNSIRISNNSDDEYVDDIQVKKYKYPAKDGQDLEFDITPDACQRFGFFFGQLVSTPSGPAKVIGVRNGHLWFHIEKDIGATYWDNGKDNKSLIEDLKIKLVENQFLEIECKVKAIQYNDRTVQIVLNENKPQSMLVAIANVLLLLGKITFDTEDKNKVKMSQIGALVYKYMEGQCKSDKEKQNALNKYREDELQLLIYSGVSDVNVKFSAIDQFEMKSIYNIFNFVNIKLYHGWIYSENEEGYDIIMEQNLTHHDLEAKMIRFIEIFPTMSIQFERTVKDFLAGEQLTYDGYRSLKEKLENNQLCVFYRNNQFQTLRKQDNELYTLEVGQNHSNTAWNKVEII</sequence>
<protein>
    <recommendedName>
        <fullName evidence="1">MINDY deubiquitinase domain-containing protein</fullName>
    </recommendedName>
</protein>
<gene>
    <name evidence="2" type="ORF">PPL_02556</name>
</gene>
<evidence type="ECO:0000313" key="2">
    <source>
        <dbReference type="EMBL" id="EFA84520.1"/>
    </source>
</evidence>
<name>D3B2E5_HETP5</name>
<dbReference type="GO" id="GO:0004843">
    <property type="term" value="F:cysteine-type deubiquitinase activity"/>
    <property type="evidence" value="ECO:0007669"/>
    <property type="project" value="InterPro"/>
</dbReference>